<dbReference type="InterPro" id="IPR027417">
    <property type="entry name" value="P-loop_NTPase"/>
</dbReference>
<dbReference type="GeneID" id="17043245"/>
<evidence type="ECO:0000256" key="1">
    <source>
        <dbReference type="ARBA" id="ARBA00022741"/>
    </source>
</evidence>
<dbReference type="Pfam" id="PF00271">
    <property type="entry name" value="Helicase_C"/>
    <property type="match status" value="1"/>
</dbReference>
<comment type="caution">
    <text evidence="7">The sequence shown here is derived from an EMBL/GenBank/DDBJ whole genome shotgun (WGS) entry which is preliminary data.</text>
</comment>
<dbReference type="GO" id="GO:0004386">
    <property type="term" value="F:helicase activity"/>
    <property type="evidence" value="ECO:0007669"/>
    <property type="project" value="UniProtKB-KW"/>
</dbReference>
<evidence type="ECO:0000313" key="7">
    <source>
        <dbReference type="EMBL" id="EIE25243.1"/>
    </source>
</evidence>
<dbReference type="PROSITE" id="PS51192">
    <property type="entry name" value="HELICASE_ATP_BIND_1"/>
    <property type="match status" value="1"/>
</dbReference>
<evidence type="ECO:0000259" key="6">
    <source>
        <dbReference type="PROSITE" id="PS51194"/>
    </source>
</evidence>
<sequence>MCVSTSSLDEDRQLTLQVSDLLAAGNRKLTLEEITAVLPFALDKFQAQSVEILLRGSSVVVSAPTGAGKTVIAEAATIAMLARGQRVIYTTPLKALSNQKLYEMRLRFGSDMVGLQTGDASLNLDSSIVVMTTEVLRNIMYRTDSRGAVERLNDVGLIVLDEVHYLGDPSRGSVWEEVIINCPPQIQLCAMSATVANADDLGAWIDEVHGSCETVVTRYRPVPLEWHFGFAAGGSTHLLPLFGSKGRALNSALRRPEPEKYMGVDWGRWDHMRSANENGEVTLQYDEPRWKRMAPLEEVVMSLASKAMLPAIYFIFSRAACDEAALMLDKQGVSLTTPDEQMLILYELESLRADQPEAVKENLVAALVKGFASHHAGLLPGWKGIVESLFQQGVLKVVFATETLAAGINMPARSTIISTLSRRKDQGIQMLTHNELLQMAGRAGRRGYDTTGNCVVLQSRFEDPEDVHGIIMRGPEALQSQFATGYGMVLNLLHSRSLAEARAFIQRSFSNYLGALLLPAILVPIHTCGAFLRIVLVFDAPPVQCEDCRCFATPWWLLGES</sequence>
<proteinExistence type="predicted"/>
<accession>I0Z3M4</accession>
<dbReference type="GO" id="GO:0070478">
    <property type="term" value="P:nuclear-transcribed mRNA catabolic process, 3'-5' exonucleolytic nonsense-mediated decay"/>
    <property type="evidence" value="ECO:0007669"/>
    <property type="project" value="TreeGrafter"/>
</dbReference>
<evidence type="ECO:0000313" key="8">
    <source>
        <dbReference type="Proteomes" id="UP000007264"/>
    </source>
</evidence>
<dbReference type="STRING" id="574566.I0Z3M4"/>
<dbReference type="InterPro" id="IPR050699">
    <property type="entry name" value="RNA-DNA_Helicase"/>
</dbReference>
<dbReference type="GO" id="GO:0005524">
    <property type="term" value="F:ATP binding"/>
    <property type="evidence" value="ECO:0007669"/>
    <property type="project" value="UniProtKB-KW"/>
</dbReference>
<dbReference type="SUPFAM" id="SSF52540">
    <property type="entry name" value="P-loop containing nucleoside triphosphate hydrolases"/>
    <property type="match status" value="1"/>
</dbReference>
<keyword evidence="3" id="KW-0347">Helicase</keyword>
<dbReference type="InterPro" id="IPR014001">
    <property type="entry name" value="Helicase_ATP-bd"/>
</dbReference>
<dbReference type="Proteomes" id="UP000007264">
    <property type="component" value="Unassembled WGS sequence"/>
</dbReference>
<reference evidence="7 8" key="1">
    <citation type="journal article" date="2012" name="Genome Biol.">
        <title>The genome of the polar eukaryotic microalga coccomyxa subellipsoidea reveals traits of cold adaptation.</title>
        <authorList>
            <person name="Blanc G."/>
            <person name="Agarkova I."/>
            <person name="Grimwood J."/>
            <person name="Kuo A."/>
            <person name="Brueggeman A."/>
            <person name="Dunigan D."/>
            <person name="Gurnon J."/>
            <person name="Ladunga I."/>
            <person name="Lindquist E."/>
            <person name="Lucas S."/>
            <person name="Pangilinan J."/>
            <person name="Proschold T."/>
            <person name="Salamov A."/>
            <person name="Schmutz J."/>
            <person name="Weeks D."/>
            <person name="Yamada T."/>
            <person name="Claverie J.M."/>
            <person name="Grigoriev I."/>
            <person name="Van Etten J."/>
            <person name="Lomsadze A."/>
            <person name="Borodovsky M."/>
        </authorList>
    </citation>
    <scope>NUCLEOTIDE SEQUENCE [LARGE SCALE GENOMIC DNA]</scope>
    <source>
        <strain evidence="7 8">C-169</strain>
    </source>
</reference>
<feature type="domain" description="Helicase ATP-binding" evidence="5">
    <location>
        <begin position="50"/>
        <end position="213"/>
    </location>
</feature>
<gene>
    <name evidence="7" type="ORF">COCSUDRAFT_13690</name>
</gene>
<evidence type="ECO:0000256" key="3">
    <source>
        <dbReference type="ARBA" id="ARBA00022806"/>
    </source>
</evidence>
<dbReference type="KEGG" id="csl:COCSUDRAFT_13690"/>
<dbReference type="RefSeq" id="XP_005649787.1">
    <property type="nucleotide sequence ID" value="XM_005649730.1"/>
</dbReference>
<dbReference type="Gene3D" id="3.40.50.300">
    <property type="entry name" value="P-loop containing nucleotide triphosphate hydrolases"/>
    <property type="match status" value="2"/>
</dbReference>
<dbReference type="PANTHER" id="PTHR12131:SF1">
    <property type="entry name" value="ATP-DEPENDENT RNA HELICASE SUPV3L1, MITOCHONDRIAL-RELATED"/>
    <property type="match status" value="1"/>
</dbReference>
<keyword evidence="1" id="KW-0547">Nucleotide-binding</keyword>
<dbReference type="InterPro" id="IPR011545">
    <property type="entry name" value="DEAD/DEAH_box_helicase_dom"/>
</dbReference>
<dbReference type="eggNOG" id="KOG0947">
    <property type="taxonomic scope" value="Eukaryota"/>
</dbReference>
<dbReference type="CDD" id="cd18795">
    <property type="entry name" value="SF2_C_Ski2"/>
    <property type="match status" value="1"/>
</dbReference>
<dbReference type="InterPro" id="IPR001650">
    <property type="entry name" value="Helicase_C-like"/>
</dbReference>
<dbReference type="GO" id="GO:0055087">
    <property type="term" value="C:Ski complex"/>
    <property type="evidence" value="ECO:0007669"/>
    <property type="project" value="TreeGrafter"/>
</dbReference>
<dbReference type="OrthoDB" id="64767at2759"/>
<dbReference type="PANTHER" id="PTHR12131">
    <property type="entry name" value="ATP-DEPENDENT RNA AND DNA HELICASE"/>
    <property type="match status" value="1"/>
</dbReference>
<dbReference type="SMART" id="SM00487">
    <property type="entry name" value="DEXDc"/>
    <property type="match status" value="1"/>
</dbReference>
<keyword evidence="2 7" id="KW-0378">Hydrolase</keyword>
<dbReference type="GO" id="GO:0003676">
    <property type="term" value="F:nucleic acid binding"/>
    <property type="evidence" value="ECO:0007669"/>
    <property type="project" value="InterPro"/>
</dbReference>
<evidence type="ECO:0000256" key="4">
    <source>
        <dbReference type="ARBA" id="ARBA00022840"/>
    </source>
</evidence>
<keyword evidence="8" id="KW-1185">Reference proteome</keyword>
<dbReference type="EMBL" id="AGSI01000004">
    <property type="protein sequence ID" value="EIE25243.1"/>
    <property type="molecule type" value="Genomic_DNA"/>
</dbReference>
<dbReference type="AlphaFoldDB" id="I0Z3M4"/>
<evidence type="ECO:0000256" key="2">
    <source>
        <dbReference type="ARBA" id="ARBA00022801"/>
    </source>
</evidence>
<dbReference type="Pfam" id="PF00270">
    <property type="entry name" value="DEAD"/>
    <property type="match status" value="1"/>
</dbReference>
<feature type="domain" description="Helicase C-terminal" evidence="6">
    <location>
        <begin position="295"/>
        <end position="493"/>
    </location>
</feature>
<dbReference type="PROSITE" id="PS51194">
    <property type="entry name" value="HELICASE_CTER"/>
    <property type="match status" value="1"/>
</dbReference>
<dbReference type="SMART" id="SM00490">
    <property type="entry name" value="HELICc"/>
    <property type="match status" value="1"/>
</dbReference>
<dbReference type="GO" id="GO:0016787">
    <property type="term" value="F:hydrolase activity"/>
    <property type="evidence" value="ECO:0007669"/>
    <property type="project" value="UniProtKB-KW"/>
</dbReference>
<name>I0Z3M4_COCSC</name>
<protein>
    <submittedName>
        <fullName evidence="7">P-loop containing nucleoside triphosphate hydrolase protein</fullName>
    </submittedName>
</protein>
<evidence type="ECO:0000259" key="5">
    <source>
        <dbReference type="PROSITE" id="PS51192"/>
    </source>
</evidence>
<keyword evidence="4" id="KW-0067">ATP-binding</keyword>
<organism evidence="7 8">
    <name type="scientific">Coccomyxa subellipsoidea (strain C-169)</name>
    <name type="common">Green microalga</name>
    <dbReference type="NCBI Taxonomy" id="574566"/>
    <lineage>
        <taxon>Eukaryota</taxon>
        <taxon>Viridiplantae</taxon>
        <taxon>Chlorophyta</taxon>
        <taxon>core chlorophytes</taxon>
        <taxon>Trebouxiophyceae</taxon>
        <taxon>Trebouxiophyceae incertae sedis</taxon>
        <taxon>Coccomyxaceae</taxon>
        <taxon>Coccomyxa</taxon>
        <taxon>Coccomyxa subellipsoidea</taxon>
    </lineage>
</organism>